<dbReference type="InterPro" id="IPR051908">
    <property type="entry name" value="Ribosomal_N-acetyltransferase"/>
</dbReference>
<dbReference type="InterPro" id="IPR016181">
    <property type="entry name" value="Acyl_CoA_acyltransferase"/>
</dbReference>
<dbReference type="Pfam" id="PF13302">
    <property type="entry name" value="Acetyltransf_3"/>
    <property type="match status" value="1"/>
</dbReference>
<dbReference type="Gene3D" id="3.40.630.30">
    <property type="match status" value="1"/>
</dbReference>
<dbReference type="GO" id="GO:0008999">
    <property type="term" value="F:protein-N-terminal-alanine acetyltransferase activity"/>
    <property type="evidence" value="ECO:0007669"/>
    <property type="project" value="TreeGrafter"/>
</dbReference>
<dbReference type="PROSITE" id="PS51186">
    <property type="entry name" value="GNAT"/>
    <property type="match status" value="1"/>
</dbReference>
<dbReference type="GO" id="GO:0005737">
    <property type="term" value="C:cytoplasm"/>
    <property type="evidence" value="ECO:0007669"/>
    <property type="project" value="TreeGrafter"/>
</dbReference>
<evidence type="ECO:0000313" key="2">
    <source>
        <dbReference type="EMBL" id="CAB4869727.1"/>
    </source>
</evidence>
<gene>
    <name evidence="2" type="ORF">UFOPK3423_00673</name>
</gene>
<evidence type="ECO:0000259" key="1">
    <source>
        <dbReference type="PROSITE" id="PS51186"/>
    </source>
</evidence>
<accession>A0A6J7DGI3</accession>
<dbReference type="EMBL" id="CAFBLQ010000055">
    <property type="protein sequence ID" value="CAB4869727.1"/>
    <property type="molecule type" value="Genomic_DNA"/>
</dbReference>
<protein>
    <submittedName>
        <fullName evidence="2">Unannotated protein</fullName>
    </submittedName>
</protein>
<feature type="domain" description="N-acetyltransferase" evidence="1">
    <location>
        <begin position="21"/>
        <end position="177"/>
    </location>
</feature>
<dbReference type="GO" id="GO:1990189">
    <property type="term" value="F:protein N-terminal-serine acetyltransferase activity"/>
    <property type="evidence" value="ECO:0007669"/>
    <property type="project" value="TreeGrafter"/>
</dbReference>
<dbReference type="PANTHER" id="PTHR43441">
    <property type="entry name" value="RIBOSOMAL-PROTEIN-SERINE ACETYLTRANSFERASE"/>
    <property type="match status" value="1"/>
</dbReference>
<dbReference type="PANTHER" id="PTHR43441:SF10">
    <property type="entry name" value="ACETYLTRANSFERASE"/>
    <property type="match status" value="1"/>
</dbReference>
<reference evidence="2" key="1">
    <citation type="submission" date="2020-05" db="EMBL/GenBank/DDBJ databases">
        <authorList>
            <person name="Chiriac C."/>
            <person name="Salcher M."/>
            <person name="Ghai R."/>
            <person name="Kavagutti S V."/>
        </authorList>
    </citation>
    <scope>NUCLEOTIDE SEQUENCE</scope>
</reference>
<organism evidence="2">
    <name type="scientific">freshwater metagenome</name>
    <dbReference type="NCBI Taxonomy" id="449393"/>
    <lineage>
        <taxon>unclassified sequences</taxon>
        <taxon>metagenomes</taxon>
        <taxon>ecological metagenomes</taxon>
    </lineage>
</organism>
<dbReference type="InterPro" id="IPR000182">
    <property type="entry name" value="GNAT_dom"/>
</dbReference>
<dbReference type="AlphaFoldDB" id="A0A6J7DGI3"/>
<dbReference type="SUPFAM" id="SSF55729">
    <property type="entry name" value="Acyl-CoA N-acyltransferases (Nat)"/>
    <property type="match status" value="1"/>
</dbReference>
<proteinExistence type="predicted"/>
<sequence length="192" mass="20816">MTLASPRVIGLPHPPLSDGEILLRAWAAEDVPALVRACADPLIQRYTSVRIPYTPEDAQMLVDAGRTDTVLPLAVTDAHTGELLGAVGLHAVDDRRSRTEIGYWTVPWARRQGVALAALQMLAAWAMADPPGLALARVELYAEPDNLPSQQVAEAAGFVRADLVRGGIALRGRRRDVVRFVLERAANPAKFQ</sequence>
<name>A0A6J7DGI3_9ZZZZ</name>